<evidence type="ECO:0000313" key="2">
    <source>
        <dbReference type="Proteomes" id="UP000194857"/>
    </source>
</evidence>
<gene>
    <name evidence="1" type="ORF">CAZ10_10010</name>
</gene>
<organism evidence="1 2">
    <name type="scientific">Pseudomonas aeruginosa</name>
    <dbReference type="NCBI Taxonomy" id="287"/>
    <lineage>
        <taxon>Bacteria</taxon>
        <taxon>Pseudomonadati</taxon>
        <taxon>Pseudomonadota</taxon>
        <taxon>Gammaproteobacteria</taxon>
        <taxon>Pseudomonadales</taxon>
        <taxon>Pseudomonadaceae</taxon>
        <taxon>Pseudomonas</taxon>
    </lineage>
</organism>
<protein>
    <submittedName>
        <fullName evidence="1">Uncharacterized protein</fullName>
    </submittedName>
</protein>
<comment type="caution">
    <text evidence="1">The sequence shown here is derived from an EMBL/GenBank/DDBJ whole genome shotgun (WGS) entry which is preliminary data.</text>
</comment>
<sequence>MQTLYEQQVHLASVFIASNQERVASVTDTAVKMANDLLGRLAPKILLKNSLTNLQALVEPSKIETFGVRLRQHAIEFVQAGASGAYWELIDGISALADATGTQWPYMTQQLRSARLEHALEHFQSCNQLLEVETEKLTA</sequence>
<reference evidence="2" key="1">
    <citation type="submission" date="2017-05" db="EMBL/GenBank/DDBJ databases">
        <authorList>
            <person name="Giani T."/>
            <person name="Arena F."/>
            <person name="Pollini S."/>
            <person name="Di Pilato V."/>
            <person name="D'Andrea M.M."/>
            <person name="Henrici De Angelis L."/>
            <person name="Bassetti M."/>
            <person name="Rossolini G.M."/>
        </authorList>
    </citation>
    <scope>NUCLEOTIDE SEQUENCE [LARGE SCALE GENOMIC DNA]</scope>
    <source>
        <strain evidence="2">S567_C10_BS</strain>
    </source>
</reference>
<dbReference type="Proteomes" id="UP000194857">
    <property type="component" value="Unassembled WGS sequence"/>
</dbReference>
<evidence type="ECO:0000313" key="1">
    <source>
        <dbReference type="EMBL" id="OTI63159.1"/>
    </source>
</evidence>
<proteinExistence type="predicted"/>
<dbReference type="RefSeq" id="WP_065327529.1">
    <property type="nucleotide sequence ID" value="NZ_NFFZ01000004.1"/>
</dbReference>
<name>A0A241XRP3_PSEAI</name>
<dbReference type="AlphaFoldDB" id="A0A241XRP3"/>
<accession>A0A241XRP3</accession>
<dbReference type="EMBL" id="NFFZ01000004">
    <property type="protein sequence ID" value="OTI63159.1"/>
    <property type="molecule type" value="Genomic_DNA"/>
</dbReference>